<proteinExistence type="predicted"/>
<dbReference type="Proteomes" id="UP000001056">
    <property type="component" value="Unassembled WGS sequence"/>
</dbReference>
<accession>Q2GN35</accession>
<dbReference type="InParanoid" id="Q2GN35"/>
<reference evidence="2" key="1">
    <citation type="journal article" date="2015" name="Genome Announc.">
        <title>Draft genome sequence of the cellulolytic fungus Chaetomium globosum.</title>
        <authorList>
            <person name="Cuomo C.A."/>
            <person name="Untereiner W.A."/>
            <person name="Ma L.-J."/>
            <person name="Grabherr M."/>
            <person name="Birren B.W."/>
        </authorList>
    </citation>
    <scope>NUCLEOTIDE SEQUENCE [LARGE SCALE GENOMIC DNA]</scope>
    <source>
        <strain evidence="2">ATCC 6205 / CBS 148.51 / DSM 1962 / NBRC 6347 / NRRL 1970</strain>
    </source>
</reference>
<protein>
    <submittedName>
        <fullName evidence="1">Uncharacterized protein</fullName>
    </submittedName>
</protein>
<keyword evidence="2" id="KW-1185">Reference proteome</keyword>
<dbReference type="AlphaFoldDB" id="Q2GN35"/>
<gene>
    <name evidence="1" type="ORF">CHGG_10619</name>
</gene>
<name>Q2GN35_CHAGB</name>
<dbReference type="HOGENOM" id="CLU_2413070_0_0_1"/>
<sequence length="92" mass="10647">MKLSIYLYRFMAARVRKGSSFASGAGCLWRQEEVIRRLLANDDVIELYMPLKTVVWPFVIVNIIEMIFKGLWDAKLDACVLAKLHALWLSSR</sequence>
<organism evidence="1 2">
    <name type="scientific">Chaetomium globosum (strain ATCC 6205 / CBS 148.51 / DSM 1962 / NBRC 6347 / NRRL 1970)</name>
    <name type="common">Soil fungus</name>
    <dbReference type="NCBI Taxonomy" id="306901"/>
    <lineage>
        <taxon>Eukaryota</taxon>
        <taxon>Fungi</taxon>
        <taxon>Dikarya</taxon>
        <taxon>Ascomycota</taxon>
        <taxon>Pezizomycotina</taxon>
        <taxon>Sordariomycetes</taxon>
        <taxon>Sordariomycetidae</taxon>
        <taxon>Sordariales</taxon>
        <taxon>Chaetomiaceae</taxon>
        <taxon>Chaetomium</taxon>
    </lineage>
</organism>
<dbReference type="EMBL" id="CH408035">
    <property type="protein sequence ID" value="EAQ84215.1"/>
    <property type="molecule type" value="Genomic_DNA"/>
</dbReference>
<evidence type="ECO:0000313" key="1">
    <source>
        <dbReference type="EMBL" id="EAQ84215.1"/>
    </source>
</evidence>
<dbReference type="VEuPathDB" id="FungiDB:CHGG_10619"/>
<dbReference type="GeneID" id="4396210"/>
<evidence type="ECO:0000313" key="2">
    <source>
        <dbReference type="Proteomes" id="UP000001056"/>
    </source>
</evidence>
<dbReference type="RefSeq" id="XP_001228546.1">
    <property type="nucleotide sequence ID" value="XM_001228545.1"/>
</dbReference>